<evidence type="ECO:0000313" key="8">
    <source>
        <dbReference type="Proteomes" id="UP000054248"/>
    </source>
</evidence>
<feature type="transmembrane region" description="Helical" evidence="6">
    <location>
        <begin position="61"/>
        <end position="81"/>
    </location>
</feature>
<dbReference type="STRING" id="1051891.A0A0C3L6G4"/>
<dbReference type="FunFam" id="1.20.1260.100:FF:000001">
    <property type="entry name" value="translocator protein 2"/>
    <property type="match status" value="1"/>
</dbReference>
<gene>
    <name evidence="7" type="ORF">M407DRAFT_175985</name>
</gene>
<sequence length="217" mass="24077">MSSSFNIPSFLIRPLRTPLLAIALPIGLGMLSGLQTADVVRNPASWYNRQYAPPFQPPREAFGIVWPALYAGMGYASHLAIKAHDTSLSPVARRLAYSGLGLYYAQLAMNLAWTPLFFGMRKLNPLVHKTQKFLALVDIVALTGTTVAMTVCDGDVAKPASEMADVHRNLAVLQRDLHEATNGATTWFLAPYVAWLSYATYLNAGYWWLNRNRPDTY</sequence>
<proteinExistence type="inferred from homology"/>
<evidence type="ECO:0000256" key="6">
    <source>
        <dbReference type="SAM" id="Phobius"/>
    </source>
</evidence>
<dbReference type="GO" id="GO:0005741">
    <property type="term" value="C:mitochondrial outer membrane"/>
    <property type="evidence" value="ECO:0007669"/>
    <property type="project" value="TreeGrafter"/>
</dbReference>
<keyword evidence="5 6" id="KW-0472">Membrane</keyword>
<feature type="transmembrane region" description="Helical" evidence="6">
    <location>
        <begin position="20"/>
        <end position="40"/>
    </location>
</feature>
<dbReference type="HOGENOM" id="CLU_091805_0_1_1"/>
<reference evidence="8" key="2">
    <citation type="submission" date="2015-01" db="EMBL/GenBank/DDBJ databases">
        <title>Evolutionary Origins and Diversification of the Mycorrhizal Mutualists.</title>
        <authorList>
            <consortium name="DOE Joint Genome Institute"/>
            <consortium name="Mycorrhizal Genomics Consortium"/>
            <person name="Kohler A."/>
            <person name="Kuo A."/>
            <person name="Nagy L.G."/>
            <person name="Floudas D."/>
            <person name="Copeland A."/>
            <person name="Barry K.W."/>
            <person name="Cichocki N."/>
            <person name="Veneault-Fourrey C."/>
            <person name="LaButti K."/>
            <person name="Lindquist E.A."/>
            <person name="Lipzen A."/>
            <person name="Lundell T."/>
            <person name="Morin E."/>
            <person name="Murat C."/>
            <person name="Riley R."/>
            <person name="Ohm R."/>
            <person name="Sun H."/>
            <person name="Tunlid A."/>
            <person name="Henrissat B."/>
            <person name="Grigoriev I.V."/>
            <person name="Hibbett D.S."/>
            <person name="Martin F."/>
        </authorList>
    </citation>
    <scope>NUCLEOTIDE SEQUENCE [LARGE SCALE GENOMIC DNA]</scope>
    <source>
        <strain evidence="8">MUT 4182</strain>
    </source>
</reference>
<dbReference type="InterPro" id="IPR004307">
    <property type="entry name" value="TspO_MBR"/>
</dbReference>
<feature type="transmembrane region" description="Helical" evidence="6">
    <location>
        <begin position="187"/>
        <end position="209"/>
    </location>
</feature>
<feature type="transmembrane region" description="Helical" evidence="6">
    <location>
        <begin position="101"/>
        <end position="121"/>
    </location>
</feature>
<evidence type="ECO:0000313" key="7">
    <source>
        <dbReference type="EMBL" id="KIO17152.1"/>
    </source>
</evidence>
<dbReference type="PANTHER" id="PTHR10057:SF0">
    <property type="entry name" value="TRANSLOCATOR PROTEIN"/>
    <property type="match status" value="1"/>
</dbReference>
<evidence type="ECO:0000256" key="1">
    <source>
        <dbReference type="ARBA" id="ARBA00004141"/>
    </source>
</evidence>
<dbReference type="InterPro" id="IPR038330">
    <property type="entry name" value="TspO/MBR-related_sf"/>
</dbReference>
<evidence type="ECO:0000256" key="3">
    <source>
        <dbReference type="ARBA" id="ARBA00022692"/>
    </source>
</evidence>
<dbReference type="Proteomes" id="UP000054248">
    <property type="component" value="Unassembled WGS sequence"/>
</dbReference>
<feature type="transmembrane region" description="Helical" evidence="6">
    <location>
        <begin position="133"/>
        <end position="151"/>
    </location>
</feature>
<dbReference type="EMBL" id="KN823423">
    <property type="protein sequence ID" value="KIO17152.1"/>
    <property type="molecule type" value="Genomic_DNA"/>
</dbReference>
<evidence type="ECO:0000256" key="4">
    <source>
        <dbReference type="ARBA" id="ARBA00022989"/>
    </source>
</evidence>
<organism evidence="7 8">
    <name type="scientific">Tulasnella calospora MUT 4182</name>
    <dbReference type="NCBI Taxonomy" id="1051891"/>
    <lineage>
        <taxon>Eukaryota</taxon>
        <taxon>Fungi</taxon>
        <taxon>Dikarya</taxon>
        <taxon>Basidiomycota</taxon>
        <taxon>Agaricomycotina</taxon>
        <taxon>Agaricomycetes</taxon>
        <taxon>Cantharellales</taxon>
        <taxon>Tulasnellaceae</taxon>
        <taxon>Tulasnella</taxon>
    </lineage>
</organism>
<dbReference type="OrthoDB" id="8841220at2759"/>
<accession>A0A0C3L6G4</accession>
<evidence type="ECO:0000256" key="5">
    <source>
        <dbReference type="ARBA" id="ARBA00023136"/>
    </source>
</evidence>
<name>A0A0C3L6G4_9AGAM</name>
<keyword evidence="3 6" id="KW-0812">Transmembrane</keyword>
<dbReference type="CDD" id="cd15904">
    <property type="entry name" value="TSPO_MBR"/>
    <property type="match status" value="1"/>
</dbReference>
<reference evidence="7 8" key="1">
    <citation type="submission" date="2014-04" db="EMBL/GenBank/DDBJ databases">
        <authorList>
            <consortium name="DOE Joint Genome Institute"/>
            <person name="Kuo A."/>
            <person name="Girlanda M."/>
            <person name="Perotto S."/>
            <person name="Kohler A."/>
            <person name="Nagy L.G."/>
            <person name="Floudas D."/>
            <person name="Copeland A."/>
            <person name="Barry K.W."/>
            <person name="Cichocki N."/>
            <person name="Veneault-Fourrey C."/>
            <person name="LaButti K."/>
            <person name="Lindquist E.A."/>
            <person name="Lipzen A."/>
            <person name="Lundell T."/>
            <person name="Morin E."/>
            <person name="Murat C."/>
            <person name="Sun H."/>
            <person name="Tunlid A."/>
            <person name="Henrissat B."/>
            <person name="Grigoriev I.V."/>
            <person name="Hibbett D.S."/>
            <person name="Martin F."/>
            <person name="Nordberg H.P."/>
            <person name="Cantor M.N."/>
            <person name="Hua S.X."/>
        </authorList>
    </citation>
    <scope>NUCLEOTIDE SEQUENCE [LARGE SCALE GENOMIC DNA]</scope>
    <source>
        <strain evidence="7 8">MUT 4182</strain>
    </source>
</reference>
<keyword evidence="4 6" id="KW-1133">Transmembrane helix</keyword>
<evidence type="ECO:0000256" key="2">
    <source>
        <dbReference type="ARBA" id="ARBA00007524"/>
    </source>
</evidence>
<protein>
    <recommendedName>
        <fullName evidence="9">TspO/MBR-related protein</fullName>
    </recommendedName>
</protein>
<dbReference type="Pfam" id="PF03073">
    <property type="entry name" value="TspO_MBR"/>
    <property type="match status" value="2"/>
</dbReference>
<dbReference type="PANTHER" id="PTHR10057">
    <property type="entry name" value="PERIPHERAL-TYPE BENZODIAZEPINE RECEPTOR"/>
    <property type="match status" value="1"/>
</dbReference>
<keyword evidence="8" id="KW-1185">Reference proteome</keyword>
<comment type="subcellular location">
    <subcellularLocation>
        <location evidence="1">Membrane</location>
        <topology evidence="1">Multi-pass membrane protein</topology>
    </subcellularLocation>
</comment>
<evidence type="ECO:0008006" key="9">
    <source>
        <dbReference type="Google" id="ProtNLM"/>
    </source>
</evidence>
<dbReference type="Gene3D" id="1.20.1260.100">
    <property type="entry name" value="TspO/MBR protein"/>
    <property type="match status" value="1"/>
</dbReference>
<dbReference type="GO" id="GO:0033013">
    <property type="term" value="P:tetrapyrrole metabolic process"/>
    <property type="evidence" value="ECO:0007669"/>
    <property type="project" value="UniProtKB-ARBA"/>
</dbReference>
<dbReference type="AlphaFoldDB" id="A0A0C3L6G4"/>
<comment type="similarity">
    <text evidence="2">Belongs to the TspO/BZRP family.</text>
</comment>